<protein>
    <recommendedName>
        <fullName evidence="10">Arginine--tRNA ligase</fullName>
        <ecNumber evidence="10">6.1.1.19</ecNumber>
    </recommendedName>
    <alternativeName>
        <fullName evidence="10">Arginyl-tRNA synthetase</fullName>
        <shortName evidence="10">ArgRS</shortName>
    </alternativeName>
</protein>
<dbReference type="Pfam" id="PF03485">
    <property type="entry name" value="Arg_tRNA_synt_N"/>
    <property type="match status" value="1"/>
</dbReference>
<dbReference type="InterPro" id="IPR001278">
    <property type="entry name" value="Arg-tRNA-ligase"/>
</dbReference>
<dbReference type="STRING" id="1121881.SAMN02745225_01261"/>
<comment type="catalytic activity">
    <reaction evidence="9 10">
        <text>tRNA(Arg) + L-arginine + ATP = L-arginyl-tRNA(Arg) + AMP + diphosphate</text>
        <dbReference type="Rhea" id="RHEA:20301"/>
        <dbReference type="Rhea" id="RHEA-COMP:9658"/>
        <dbReference type="Rhea" id="RHEA-COMP:9673"/>
        <dbReference type="ChEBI" id="CHEBI:30616"/>
        <dbReference type="ChEBI" id="CHEBI:32682"/>
        <dbReference type="ChEBI" id="CHEBI:33019"/>
        <dbReference type="ChEBI" id="CHEBI:78442"/>
        <dbReference type="ChEBI" id="CHEBI:78513"/>
        <dbReference type="ChEBI" id="CHEBI:456215"/>
        <dbReference type="EC" id="6.1.1.19"/>
    </reaction>
</comment>
<dbReference type="FunFam" id="1.10.730.10:FF:000008">
    <property type="entry name" value="Arginine--tRNA ligase"/>
    <property type="match status" value="1"/>
</dbReference>
<organism evidence="14 15">
    <name type="scientific">Ferrithrix thermotolerans DSM 19514</name>
    <dbReference type="NCBI Taxonomy" id="1121881"/>
    <lineage>
        <taxon>Bacteria</taxon>
        <taxon>Bacillati</taxon>
        <taxon>Actinomycetota</taxon>
        <taxon>Acidimicrobiia</taxon>
        <taxon>Acidimicrobiales</taxon>
        <taxon>Acidimicrobiaceae</taxon>
        <taxon>Ferrithrix</taxon>
    </lineage>
</organism>
<dbReference type="SUPFAM" id="SSF52374">
    <property type="entry name" value="Nucleotidylyl transferase"/>
    <property type="match status" value="1"/>
</dbReference>
<proteinExistence type="inferred from homology"/>
<keyword evidence="7 10" id="KW-0648">Protein biosynthesis</keyword>
<dbReference type="HAMAP" id="MF_00123">
    <property type="entry name" value="Arg_tRNA_synth"/>
    <property type="match status" value="1"/>
</dbReference>
<keyword evidence="8 10" id="KW-0030">Aminoacyl-tRNA synthetase</keyword>
<name>A0A1M4VBD4_9ACTN</name>
<dbReference type="GO" id="GO:0005524">
    <property type="term" value="F:ATP binding"/>
    <property type="evidence" value="ECO:0007669"/>
    <property type="project" value="UniProtKB-UniRule"/>
</dbReference>
<dbReference type="GO" id="GO:0005737">
    <property type="term" value="C:cytoplasm"/>
    <property type="evidence" value="ECO:0007669"/>
    <property type="project" value="UniProtKB-SubCell"/>
</dbReference>
<evidence type="ECO:0000259" key="13">
    <source>
        <dbReference type="SMART" id="SM01016"/>
    </source>
</evidence>
<dbReference type="Gene3D" id="3.40.50.620">
    <property type="entry name" value="HUPs"/>
    <property type="match status" value="1"/>
</dbReference>
<evidence type="ECO:0000256" key="1">
    <source>
        <dbReference type="ARBA" id="ARBA00004496"/>
    </source>
</evidence>
<feature type="domain" description="Arginyl tRNA synthetase N-terminal" evidence="13">
    <location>
        <begin position="6"/>
        <end position="91"/>
    </location>
</feature>
<reference evidence="15" key="1">
    <citation type="submission" date="2016-11" db="EMBL/GenBank/DDBJ databases">
        <authorList>
            <person name="Varghese N."/>
            <person name="Submissions S."/>
        </authorList>
    </citation>
    <scope>NUCLEOTIDE SEQUENCE [LARGE SCALE GENOMIC DNA]</scope>
    <source>
        <strain evidence="15">DSM 19514</strain>
    </source>
</reference>
<dbReference type="InterPro" id="IPR035684">
    <property type="entry name" value="ArgRS_core"/>
</dbReference>
<dbReference type="PANTHER" id="PTHR11956">
    <property type="entry name" value="ARGINYL-TRNA SYNTHETASE"/>
    <property type="match status" value="1"/>
</dbReference>
<gene>
    <name evidence="10" type="primary">argS</name>
    <name evidence="14" type="ORF">SAMN02745225_01261</name>
</gene>
<evidence type="ECO:0000256" key="3">
    <source>
        <dbReference type="ARBA" id="ARBA00022490"/>
    </source>
</evidence>
<comment type="similarity">
    <text evidence="2 10 11">Belongs to the class-I aminoacyl-tRNA synthetase family.</text>
</comment>
<keyword evidence="15" id="KW-1185">Reference proteome</keyword>
<dbReference type="SUPFAM" id="SSF47323">
    <property type="entry name" value="Anticodon-binding domain of a subclass of class I aminoacyl-tRNA synthetases"/>
    <property type="match status" value="1"/>
</dbReference>
<dbReference type="InterPro" id="IPR001412">
    <property type="entry name" value="aa-tRNA-synth_I_CS"/>
</dbReference>
<dbReference type="EC" id="6.1.1.19" evidence="10"/>
<dbReference type="AlphaFoldDB" id="A0A1M4VBD4"/>
<dbReference type="PRINTS" id="PR01038">
    <property type="entry name" value="TRNASYNTHARG"/>
</dbReference>
<dbReference type="NCBIfam" id="TIGR00456">
    <property type="entry name" value="argS"/>
    <property type="match status" value="1"/>
</dbReference>
<dbReference type="Proteomes" id="UP000184295">
    <property type="component" value="Unassembled WGS sequence"/>
</dbReference>
<dbReference type="GO" id="GO:0006420">
    <property type="term" value="P:arginyl-tRNA aminoacylation"/>
    <property type="evidence" value="ECO:0007669"/>
    <property type="project" value="UniProtKB-UniRule"/>
</dbReference>
<dbReference type="Pfam" id="PF05746">
    <property type="entry name" value="DALR_1"/>
    <property type="match status" value="1"/>
</dbReference>
<dbReference type="Gene3D" id="1.10.730.10">
    <property type="entry name" value="Isoleucyl-tRNA Synthetase, Domain 1"/>
    <property type="match status" value="1"/>
</dbReference>
<dbReference type="InterPro" id="IPR014729">
    <property type="entry name" value="Rossmann-like_a/b/a_fold"/>
</dbReference>
<comment type="subcellular location">
    <subcellularLocation>
        <location evidence="1 10">Cytoplasm</location>
    </subcellularLocation>
</comment>
<dbReference type="CDD" id="cd00671">
    <property type="entry name" value="ArgRS_core"/>
    <property type="match status" value="1"/>
</dbReference>
<evidence type="ECO:0000256" key="9">
    <source>
        <dbReference type="ARBA" id="ARBA00049339"/>
    </source>
</evidence>
<evidence type="ECO:0000259" key="12">
    <source>
        <dbReference type="SMART" id="SM00836"/>
    </source>
</evidence>
<dbReference type="PROSITE" id="PS00178">
    <property type="entry name" value="AA_TRNA_LIGASE_I"/>
    <property type="match status" value="1"/>
</dbReference>
<dbReference type="SUPFAM" id="SSF55190">
    <property type="entry name" value="Arginyl-tRNA synthetase (ArgRS), N-terminal 'additional' domain"/>
    <property type="match status" value="1"/>
</dbReference>
<dbReference type="SMART" id="SM00836">
    <property type="entry name" value="DALR_1"/>
    <property type="match status" value="1"/>
</dbReference>
<keyword evidence="3 10" id="KW-0963">Cytoplasm</keyword>
<dbReference type="InterPro" id="IPR008909">
    <property type="entry name" value="DALR_anticod-bd"/>
</dbReference>
<dbReference type="GO" id="GO:0004814">
    <property type="term" value="F:arginine-tRNA ligase activity"/>
    <property type="evidence" value="ECO:0007669"/>
    <property type="project" value="UniProtKB-UniRule"/>
</dbReference>
<dbReference type="InterPro" id="IPR005148">
    <property type="entry name" value="Arg-tRNA-synth_N"/>
</dbReference>
<dbReference type="InterPro" id="IPR036695">
    <property type="entry name" value="Arg-tRNA-synth_N_sf"/>
</dbReference>
<dbReference type="PANTHER" id="PTHR11956:SF5">
    <property type="entry name" value="ARGININE--TRNA LIGASE, CYTOPLASMIC"/>
    <property type="match status" value="1"/>
</dbReference>
<accession>A0A1M4VBD4</accession>
<evidence type="ECO:0000313" key="14">
    <source>
        <dbReference type="EMBL" id="SHE66269.1"/>
    </source>
</evidence>
<dbReference type="Gene3D" id="3.30.1360.70">
    <property type="entry name" value="Arginyl tRNA synthetase N-terminal domain"/>
    <property type="match status" value="1"/>
</dbReference>
<evidence type="ECO:0000256" key="2">
    <source>
        <dbReference type="ARBA" id="ARBA00005594"/>
    </source>
</evidence>
<dbReference type="InterPro" id="IPR009080">
    <property type="entry name" value="tRNAsynth_Ia_anticodon-bd"/>
</dbReference>
<evidence type="ECO:0000256" key="10">
    <source>
        <dbReference type="HAMAP-Rule" id="MF_00123"/>
    </source>
</evidence>
<dbReference type="SMART" id="SM01016">
    <property type="entry name" value="Arg_tRNA_synt_N"/>
    <property type="match status" value="1"/>
</dbReference>
<keyword evidence="5 10" id="KW-0547">Nucleotide-binding</keyword>
<dbReference type="Pfam" id="PF00750">
    <property type="entry name" value="tRNA-synt_1d"/>
    <property type="match status" value="2"/>
</dbReference>
<dbReference type="RefSeq" id="WP_072790090.1">
    <property type="nucleotide sequence ID" value="NZ_FQUL01000015.1"/>
</dbReference>
<keyword evidence="4 10" id="KW-0436">Ligase</keyword>
<dbReference type="EMBL" id="FQUL01000015">
    <property type="protein sequence ID" value="SHE66269.1"/>
    <property type="molecule type" value="Genomic_DNA"/>
</dbReference>
<evidence type="ECO:0000313" key="15">
    <source>
        <dbReference type="Proteomes" id="UP000184295"/>
    </source>
</evidence>
<evidence type="ECO:0000256" key="7">
    <source>
        <dbReference type="ARBA" id="ARBA00022917"/>
    </source>
</evidence>
<sequence>MLRWELQLHALVEAALSEIGVDLEGVEFAVERPQVDSFGDFSTNAALVTFKKMSKSPRDLANQVIGTKAFAEFPHVQSYEIAGPGFINFYMKPSHLYSQIVEVLAEKEENFARSDLGKDEKVQVEFVSANPTGPLHIGNGWWAAYGDALSRVLKRCGYDVSKEYYVNDTGGQIRSLGRSILSRKAGTSPPEDGYQGRYVVDLANRYEGELEDEAAGRWAASVIISEIKQSLESFGVHFDVWYSQASIEESGAVEETIAELDSKGYVYENDGALWLKSTELGDARDRVLRKSNGDFTYLAGDIAYHRNKFLVRHFDRVIDIFGADHHGQVASQKAAMKALGIDPSRLEILLGQMVSVMESNEVVKMSKRAGTSIPLSFVVEKIGVSATRILCLSSSLDKATVLDLNKAVERSMENPAFYVQYAHARIFSLLKNASERGLTLDASLEVNLSPLSHPREIRLMKDITMLPEVVEVAARERAPHKVATWLKALAASFHGFYHDCPVLAEGVDLTLATSRLALVRATQIALRVGLDLVGAEAVEEM</sequence>
<evidence type="ECO:0000256" key="6">
    <source>
        <dbReference type="ARBA" id="ARBA00022840"/>
    </source>
</evidence>
<evidence type="ECO:0000256" key="11">
    <source>
        <dbReference type="RuleBase" id="RU363038"/>
    </source>
</evidence>
<evidence type="ECO:0000256" key="8">
    <source>
        <dbReference type="ARBA" id="ARBA00023146"/>
    </source>
</evidence>
<keyword evidence="6 10" id="KW-0067">ATP-binding</keyword>
<feature type="short sequence motif" description="'HIGH' region" evidence="10">
    <location>
        <begin position="129"/>
        <end position="139"/>
    </location>
</feature>
<evidence type="ECO:0000256" key="5">
    <source>
        <dbReference type="ARBA" id="ARBA00022741"/>
    </source>
</evidence>
<evidence type="ECO:0000256" key="4">
    <source>
        <dbReference type="ARBA" id="ARBA00022598"/>
    </source>
</evidence>
<feature type="domain" description="DALR anticodon binding" evidence="12">
    <location>
        <begin position="419"/>
        <end position="541"/>
    </location>
</feature>
<comment type="subunit">
    <text evidence="10">Monomer.</text>
</comment>